<protein>
    <submittedName>
        <fullName evidence="1">DUF4127 family protein</fullName>
    </submittedName>
</protein>
<name>A0A7S7L9W1_9BACI</name>
<sequence length="526" mass="60215">MAKVVYVPLDERPCNFQYPKALADMTDMEMVLPDSNILGKMKLPANGPLLIKWLEEETKTADYLIVSIDMLIYGGIVPSRLHQLTVQECLERLSILRVIKKQNPSIEIYAYNLIMRVPNYDSSEEEPNYYEQHGRKIFRLGWLTDKKEQKIFSKEDEEELASVERELPKEIEADYLGRRKKNFSVTAEVVNMVDNGEIDYLIIPLDDNSKYGFTAKEQRQFMYQIDRLNLMDKINIYPGADEIACTLFARVFCQANQYTPELAVRYSSTNGPFIIPKYEDRSLSESIKAHITSAGGVIVSDEKDNDLILMVHSPAVGQQEMSESSFALETRHRSYFSEVNIREFVQAMKHFIRKGRNVALADVAICNGADLSLMQLVNKEGLLSDLIAYAAWNTNGNTMGTVVSHAIIASYYKKREAGAEHEKNSRNFFYARLVEDWGYQAVVRKRVSYEILPTMDLTPRNLEDQVSEVTYLVARLLGNFVDTNLSDLPEGKIELKNVRLPWNRMFEVGFKLEVNEKVSNSKHGGK</sequence>
<reference evidence="1 2" key="1">
    <citation type="journal article" date="2017" name="Genome Announc.">
        <title>Draft Genome Sequences of Four Alkaliphilic Bacteria Belonging to the Anaerobacillus Genus.</title>
        <authorList>
            <person name="Bassil N.M."/>
            <person name="Lloyd J.R."/>
        </authorList>
    </citation>
    <scope>NUCLEOTIDE SEQUENCE [LARGE SCALE GENOMIC DNA]</scope>
    <source>
        <strain evidence="1 2">NB2006</strain>
    </source>
</reference>
<dbReference type="Pfam" id="PF13552">
    <property type="entry name" value="DUF4127"/>
    <property type="match status" value="1"/>
</dbReference>
<dbReference type="RefSeq" id="WP_182080423.1">
    <property type="nucleotide sequence ID" value="NZ_CP063356.2"/>
</dbReference>
<keyword evidence="2" id="KW-1185">Reference proteome</keyword>
<dbReference type="Proteomes" id="UP000180175">
    <property type="component" value="Chromosome"/>
</dbReference>
<evidence type="ECO:0000313" key="2">
    <source>
        <dbReference type="Proteomes" id="UP000180175"/>
    </source>
</evidence>
<gene>
    <name evidence="1" type="ORF">AWH56_005690</name>
</gene>
<dbReference type="EMBL" id="CP063356">
    <property type="protein sequence ID" value="QOY37134.1"/>
    <property type="molecule type" value="Genomic_DNA"/>
</dbReference>
<dbReference type="InterPro" id="IPR025394">
    <property type="entry name" value="DUF4127"/>
</dbReference>
<accession>A0A7S7L9W1</accession>
<proteinExistence type="predicted"/>
<evidence type="ECO:0000313" key="1">
    <source>
        <dbReference type="EMBL" id="QOY37134.1"/>
    </source>
</evidence>
<reference evidence="1 2" key="2">
    <citation type="journal article" date="2019" name="Int. J. Syst. Evol. Microbiol.">
        <title>Anaerobacillus isosaccharinicus sp. nov., an alkaliphilic bacterium which degrades isosaccharinic acid.</title>
        <authorList>
            <person name="Bassil N.M."/>
            <person name="Lloyd J.R."/>
        </authorList>
    </citation>
    <scope>NUCLEOTIDE SEQUENCE [LARGE SCALE GENOMIC DNA]</scope>
    <source>
        <strain evidence="1 2">NB2006</strain>
    </source>
</reference>
<dbReference type="KEGG" id="aia:AWH56_005690"/>
<dbReference type="AlphaFoldDB" id="A0A7S7L9W1"/>
<organism evidence="1 2">
    <name type="scientific">Anaerobacillus isosaccharinicus</name>
    <dbReference type="NCBI Taxonomy" id="1532552"/>
    <lineage>
        <taxon>Bacteria</taxon>
        <taxon>Bacillati</taxon>
        <taxon>Bacillota</taxon>
        <taxon>Bacilli</taxon>
        <taxon>Bacillales</taxon>
        <taxon>Bacillaceae</taxon>
        <taxon>Anaerobacillus</taxon>
    </lineage>
</organism>